<reference evidence="2" key="1">
    <citation type="submission" date="2016-01" db="EMBL/GenBank/DDBJ databases">
        <authorList>
            <person name="Mcilroy J.S."/>
            <person name="Karst M S."/>
            <person name="Albertsen M."/>
        </authorList>
    </citation>
    <scope>NUCLEOTIDE SEQUENCE</scope>
    <source>
        <strain evidence="2">Cfx-K</strain>
    </source>
</reference>
<dbReference type="CDD" id="cd01097">
    <property type="entry name" value="Tetrahydromethanopterin_reductase"/>
    <property type="match status" value="1"/>
</dbReference>
<protein>
    <recommendedName>
        <fullName evidence="1">Luciferase-like domain-containing protein</fullName>
    </recommendedName>
</protein>
<dbReference type="KEGG" id="pbf:CFX0092_A2500"/>
<dbReference type="EMBL" id="LN890655">
    <property type="protein sequence ID" value="CUS04378.2"/>
    <property type="molecule type" value="Genomic_DNA"/>
</dbReference>
<dbReference type="Gene3D" id="3.20.20.30">
    <property type="entry name" value="Luciferase-like domain"/>
    <property type="match status" value="1"/>
</dbReference>
<organism evidence="2 3">
    <name type="scientific">Candidatus Promineifilum breve</name>
    <dbReference type="NCBI Taxonomy" id="1806508"/>
    <lineage>
        <taxon>Bacteria</taxon>
        <taxon>Bacillati</taxon>
        <taxon>Chloroflexota</taxon>
        <taxon>Ardenticatenia</taxon>
        <taxon>Candidatus Promineifilales</taxon>
        <taxon>Candidatus Promineifilaceae</taxon>
        <taxon>Candidatus Promineifilum</taxon>
    </lineage>
</organism>
<dbReference type="InterPro" id="IPR011251">
    <property type="entry name" value="Luciferase-like_dom"/>
</dbReference>
<dbReference type="GO" id="GO:0016705">
    <property type="term" value="F:oxidoreductase activity, acting on paired donors, with incorporation or reduction of molecular oxygen"/>
    <property type="evidence" value="ECO:0007669"/>
    <property type="project" value="InterPro"/>
</dbReference>
<dbReference type="InterPro" id="IPR050564">
    <property type="entry name" value="F420-G6PD/mer"/>
</dbReference>
<feature type="domain" description="Luciferase-like" evidence="1">
    <location>
        <begin position="11"/>
        <end position="305"/>
    </location>
</feature>
<evidence type="ECO:0000313" key="2">
    <source>
        <dbReference type="EMBL" id="CUS04378.2"/>
    </source>
</evidence>
<sequence>MKFDVSFLQPKLEQMPAYAAAAEALGFDGFWAAETNSDPFLNLALAAEHSRRMTLGTAIAVAFPRSPAILAYTAWDLQRYARGRFVLGLGPQVKAHNVLRFGVKWEKPVKKMRETIEAIRAFWHCWQTGAPLDYAGEFFKLALMTPFFNPGPIDYPPPPIYIAAVNEQMLRLAGSHCEGVHIHALHTARYLREVALPEIGEGLARAGRTRAEFAVNTSVFVIPTDDPAEARAAEAHVRQQLSFYMSTPAYKSVLALHGWEGVADELGQLARGGQWDEMGRLISDEILDTFAVTGRWAELPGLIRARYGDLLDRVGYYLPFEPGANDAGWAASIAGFREEETTD</sequence>
<dbReference type="SUPFAM" id="SSF51679">
    <property type="entry name" value="Bacterial luciferase-like"/>
    <property type="match status" value="1"/>
</dbReference>
<proteinExistence type="predicted"/>
<dbReference type="Pfam" id="PF00296">
    <property type="entry name" value="Bac_luciferase"/>
    <property type="match status" value="1"/>
</dbReference>
<dbReference type="NCBIfam" id="TIGR03617">
    <property type="entry name" value="F420_MSMEG_2256"/>
    <property type="match status" value="1"/>
</dbReference>
<gene>
    <name evidence="2" type="ORF">CFX0092_A2500</name>
</gene>
<evidence type="ECO:0000313" key="3">
    <source>
        <dbReference type="Proteomes" id="UP000215027"/>
    </source>
</evidence>
<dbReference type="InterPro" id="IPR019919">
    <property type="entry name" value="Lucif-like_OxRdtase_MSMEG_2256"/>
</dbReference>
<dbReference type="PANTHER" id="PTHR43244">
    <property type="match status" value="1"/>
</dbReference>
<dbReference type="OrthoDB" id="3284378at2"/>
<dbReference type="AlphaFoldDB" id="A0A160T5E2"/>
<evidence type="ECO:0000259" key="1">
    <source>
        <dbReference type="Pfam" id="PF00296"/>
    </source>
</evidence>
<accession>A0A160T5E2</accession>
<dbReference type="PANTHER" id="PTHR43244:SF2">
    <property type="entry name" value="CONSERVED HYPOTHETICAL ALANINE AND PROLINE-RICH PROTEIN"/>
    <property type="match status" value="1"/>
</dbReference>
<dbReference type="Proteomes" id="UP000215027">
    <property type="component" value="Chromosome I"/>
</dbReference>
<name>A0A160T5E2_9CHLR</name>
<dbReference type="InterPro" id="IPR036661">
    <property type="entry name" value="Luciferase-like_sf"/>
</dbReference>
<dbReference type="RefSeq" id="WP_095043715.1">
    <property type="nucleotide sequence ID" value="NZ_LN890655.1"/>
</dbReference>
<keyword evidence="3" id="KW-1185">Reference proteome</keyword>